<dbReference type="CDD" id="cd17808">
    <property type="entry name" value="HipA_Ec_like"/>
    <property type="match status" value="1"/>
</dbReference>
<dbReference type="EMBL" id="VULO01000001">
    <property type="protein sequence ID" value="MSS83277.1"/>
    <property type="molecule type" value="Genomic_DNA"/>
</dbReference>
<reference evidence="6 7" key="1">
    <citation type="submission" date="2019-08" db="EMBL/GenBank/DDBJ databases">
        <title>In-depth cultivation of the pig gut microbiome towards novel bacterial diversity and tailored functional studies.</title>
        <authorList>
            <person name="Wylensek D."/>
            <person name="Hitch T.C.A."/>
            <person name="Clavel T."/>
        </authorList>
    </citation>
    <scope>NUCLEOTIDE SEQUENCE [LARGE SCALE GENOMIC DNA]</scope>
    <source>
        <strain evidence="6 7">WB03_NA08</strain>
    </source>
</reference>
<dbReference type="GO" id="GO:0004674">
    <property type="term" value="F:protein serine/threonine kinase activity"/>
    <property type="evidence" value="ECO:0007669"/>
    <property type="project" value="TreeGrafter"/>
</dbReference>
<sequence length="422" mass="47134">MSFRQEENLLIAVMGGRVLGEIERTSVQRFRLLYAPGLEPDQTPLSLSMPISMRRHREKTVRPWLEGLLPDNPQTLASWRRQLKVPDESAFSLLKYVGEDVAGAVQFVRPGEVDMFLSRPATKNPLTEREIAQMLQQSLQRTLTFPTPSRYGKFSLTGAQAKIALHFSDGEWSDPAGSLPSTHILKPRIPQFEDQDLVEHATMLIAKRAGLLVANTQVQEFAGKRALVVRRYDRVGHGSEVLRVHQEDMCQAMALSPRKKYEEQGGPSAAAVSSLISRYSTGPKEEDNRRFVQALIFNWLVEGTDAHARNYSFLLSGPHVRLAPLYDINSFLPFATAPSSLSMSVNGKYQADQITRQDWLADANVLGVDPAWLSQEIDRLAGTLPEVSAQVVDDVLTQWGHSSMVTTLKGRIASSVRNKVQF</sequence>
<protein>
    <submittedName>
        <fullName evidence="6">Type II toxin-antitoxin system HipA family toxin</fullName>
    </submittedName>
</protein>
<gene>
    <name evidence="6" type="ORF">FYJ24_00540</name>
</gene>
<evidence type="ECO:0000256" key="2">
    <source>
        <dbReference type="ARBA" id="ARBA00022679"/>
    </source>
</evidence>
<dbReference type="PANTHER" id="PTHR37419">
    <property type="entry name" value="SERINE/THREONINE-PROTEIN KINASE TOXIN HIPA"/>
    <property type="match status" value="1"/>
</dbReference>
<dbReference type="InterPro" id="IPR017508">
    <property type="entry name" value="HipA_N1"/>
</dbReference>
<comment type="similarity">
    <text evidence="1">Belongs to the HipA Ser/Thr kinase family.</text>
</comment>
<dbReference type="InterPro" id="IPR012893">
    <property type="entry name" value="HipA-like_C"/>
</dbReference>
<dbReference type="AlphaFoldDB" id="A0A6N7VNL4"/>
<dbReference type="InterPro" id="IPR052028">
    <property type="entry name" value="HipA_Ser/Thr_kinase"/>
</dbReference>
<organism evidence="6 7">
    <name type="scientific">Scrofimicrobium canadense</name>
    <dbReference type="NCBI Taxonomy" id="2652290"/>
    <lineage>
        <taxon>Bacteria</taxon>
        <taxon>Bacillati</taxon>
        <taxon>Actinomycetota</taxon>
        <taxon>Actinomycetes</taxon>
        <taxon>Actinomycetales</taxon>
        <taxon>Actinomycetaceae</taxon>
        <taxon>Scrofimicrobium</taxon>
    </lineage>
</organism>
<dbReference type="PANTHER" id="PTHR37419:SF1">
    <property type="entry name" value="SERINE_THREONINE-PROTEIN KINASE TOXIN HIPA"/>
    <property type="match status" value="1"/>
</dbReference>
<keyword evidence="2" id="KW-0808">Transferase</keyword>
<evidence type="ECO:0000313" key="6">
    <source>
        <dbReference type="EMBL" id="MSS83277.1"/>
    </source>
</evidence>
<dbReference type="GO" id="GO:0005829">
    <property type="term" value="C:cytosol"/>
    <property type="evidence" value="ECO:0007669"/>
    <property type="project" value="TreeGrafter"/>
</dbReference>
<evidence type="ECO:0000256" key="1">
    <source>
        <dbReference type="ARBA" id="ARBA00010164"/>
    </source>
</evidence>
<feature type="domain" description="HipA N-terminal subdomain 1" evidence="5">
    <location>
        <begin position="12"/>
        <end position="107"/>
    </location>
</feature>
<evidence type="ECO:0000259" key="4">
    <source>
        <dbReference type="Pfam" id="PF07804"/>
    </source>
</evidence>
<evidence type="ECO:0000259" key="5">
    <source>
        <dbReference type="Pfam" id="PF13657"/>
    </source>
</evidence>
<name>A0A6N7VNL4_9ACTO</name>
<dbReference type="Pfam" id="PF13657">
    <property type="entry name" value="Couple_hipA"/>
    <property type="match status" value="1"/>
</dbReference>
<feature type="domain" description="HipA-like C-terminal" evidence="4">
    <location>
        <begin position="154"/>
        <end position="384"/>
    </location>
</feature>
<dbReference type="Gene3D" id="1.10.1070.20">
    <property type="match status" value="1"/>
</dbReference>
<evidence type="ECO:0000256" key="3">
    <source>
        <dbReference type="ARBA" id="ARBA00022777"/>
    </source>
</evidence>
<dbReference type="NCBIfam" id="TIGR03071">
    <property type="entry name" value="couple_hipA"/>
    <property type="match status" value="1"/>
</dbReference>
<keyword evidence="3" id="KW-0418">Kinase</keyword>
<proteinExistence type="inferred from homology"/>
<keyword evidence="7" id="KW-1185">Reference proteome</keyword>
<dbReference type="RefSeq" id="WP_154542589.1">
    <property type="nucleotide sequence ID" value="NZ_VULO01000001.1"/>
</dbReference>
<comment type="caution">
    <text evidence="6">The sequence shown here is derived from an EMBL/GenBank/DDBJ whole genome shotgun (WGS) entry which is preliminary data.</text>
</comment>
<accession>A0A6N7VNL4</accession>
<evidence type="ECO:0000313" key="7">
    <source>
        <dbReference type="Proteomes" id="UP000470875"/>
    </source>
</evidence>
<dbReference type="Pfam" id="PF07804">
    <property type="entry name" value="HipA_C"/>
    <property type="match status" value="1"/>
</dbReference>
<dbReference type="Proteomes" id="UP000470875">
    <property type="component" value="Unassembled WGS sequence"/>
</dbReference>